<feature type="chain" id="PRO_5003629287" description="YHS domain-containing protein" evidence="2">
    <location>
        <begin position="22"/>
        <end position="211"/>
    </location>
</feature>
<name>I0IJF3_PHYMF</name>
<keyword evidence="3" id="KW-0614">Plasmid</keyword>
<gene>
    <name evidence="3" type="ordered locus">PSMK_p00290</name>
</gene>
<dbReference type="RefSeq" id="WP_014438594.1">
    <property type="nucleotide sequence ID" value="NC_017081.1"/>
</dbReference>
<evidence type="ECO:0000313" key="4">
    <source>
        <dbReference type="Proteomes" id="UP000007881"/>
    </source>
</evidence>
<dbReference type="OrthoDB" id="288659at2"/>
<accession>I0IJF3</accession>
<organism evidence="3 4">
    <name type="scientific">Phycisphaera mikurensis (strain NBRC 102666 / KCTC 22515 / FYK2301M01)</name>
    <dbReference type="NCBI Taxonomy" id="1142394"/>
    <lineage>
        <taxon>Bacteria</taxon>
        <taxon>Pseudomonadati</taxon>
        <taxon>Planctomycetota</taxon>
        <taxon>Phycisphaerae</taxon>
        <taxon>Phycisphaerales</taxon>
        <taxon>Phycisphaeraceae</taxon>
        <taxon>Phycisphaera</taxon>
    </lineage>
</organism>
<evidence type="ECO:0008006" key="5">
    <source>
        <dbReference type="Google" id="ProtNLM"/>
    </source>
</evidence>
<evidence type="ECO:0000313" key="3">
    <source>
        <dbReference type="EMBL" id="BAM05391.1"/>
    </source>
</evidence>
<keyword evidence="4" id="KW-1185">Reference proteome</keyword>
<dbReference type="EMBL" id="AP012339">
    <property type="protein sequence ID" value="BAM05391.1"/>
    <property type="molecule type" value="Genomic_DNA"/>
</dbReference>
<geneLocation type="plasmid" evidence="3 4">
    <name>pPSMK1</name>
</geneLocation>
<feature type="region of interest" description="Disordered" evidence="1">
    <location>
        <begin position="20"/>
        <end position="47"/>
    </location>
</feature>
<protein>
    <recommendedName>
        <fullName evidence="5">YHS domain-containing protein</fullName>
    </recommendedName>
</protein>
<keyword evidence="2" id="KW-0732">Signal</keyword>
<proteinExistence type="predicted"/>
<dbReference type="eggNOG" id="ENOG5030JMP">
    <property type="taxonomic scope" value="Bacteria"/>
</dbReference>
<reference evidence="3 4" key="1">
    <citation type="submission" date="2012-02" db="EMBL/GenBank/DDBJ databases">
        <title>Complete genome sequence of Phycisphaera mikurensis NBRC 102666.</title>
        <authorList>
            <person name="Ankai A."/>
            <person name="Hosoyama A."/>
            <person name="Terui Y."/>
            <person name="Sekine M."/>
            <person name="Fukai R."/>
            <person name="Kato Y."/>
            <person name="Nakamura S."/>
            <person name="Yamada-Narita S."/>
            <person name="Kawakoshi A."/>
            <person name="Fukunaga Y."/>
            <person name="Yamazaki S."/>
            <person name="Fujita N."/>
        </authorList>
    </citation>
    <scope>NUCLEOTIDE SEQUENCE [LARGE SCALE GENOMIC DNA]</scope>
    <source>
        <strain evidence="4">NBRC 102666 / KCTC 22515 / FYK2301M01</strain>
        <plasmid evidence="3 4">pPSMK1</plasmid>
    </source>
</reference>
<feature type="signal peptide" evidence="2">
    <location>
        <begin position="1"/>
        <end position="21"/>
    </location>
</feature>
<dbReference type="Proteomes" id="UP000007881">
    <property type="component" value="Plasmid pPSMK1"/>
</dbReference>
<dbReference type="HOGENOM" id="CLU_1303946_0_0_0"/>
<dbReference type="KEGG" id="phm:PSMK_p00290"/>
<evidence type="ECO:0000256" key="2">
    <source>
        <dbReference type="SAM" id="SignalP"/>
    </source>
</evidence>
<dbReference type="AlphaFoldDB" id="I0IJF3"/>
<evidence type="ECO:0000256" key="1">
    <source>
        <dbReference type="SAM" id="MobiDB-lite"/>
    </source>
</evidence>
<sequence>MKLFLLPVLALLLAAPALPSAAEETPEPRNVYPLPNDPVSGEPLAGVDQPVYRTHEGRRFHFATEESAEAFAAAPGDFVPAVDEELIATQSENYPMDTCPVTGEPLDSMGEPVDVLLGHRLVKLCCGGCKGQAMADPEASIEKLDAAVVAEQGPGHAAETCPVTEMELGSMGEPVDFVFAGELVRFCCGGCTSKFLANPAEYLQKLEEAAS</sequence>